<dbReference type="STRING" id="486041.B0D309"/>
<protein>
    <submittedName>
        <fullName evidence="2">Predicted protein</fullName>
    </submittedName>
</protein>
<keyword evidence="1" id="KW-0732">Signal</keyword>
<dbReference type="PANTHER" id="PTHR33096:SF1">
    <property type="entry name" value="CXC1-LIKE CYSTEINE CLUSTER ASSOCIATED WITH KDZ TRANSPOSASES DOMAIN-CONTAINING PROTEIN"/>
    <property type="match status" value="1"/>
</dbReference>
<name>B0D309_LACBS</name>
<dbReference type="KEGG" id="lbc:LACBIDRAFT_324780"/>
<dbReference type="HOGENOM" id="CLU_004552_9_1_1"/>
<proteinExistence type="predicted"/>
<accession>B0D309</accession>
<sequence>MQFFSLCWVFTLEPLHALFHVNCASAYLHHLIFAISVFHAFGHQWPCQIIYHPRKCNGFGLSDGEGCKRFWNSIKKLIAYLCVCGSHQCVYTLDRQVQQADKETLGRLAFWLLRRSRHCQDKRHLAEVVLTECGVPDGVLQDEWSAQVQAQTKPLPHTFNCVQDQENIILNPLASDYHLCDAELHLAEAKKALSSAESWVHASESALGIHKRAKLGKLLGSPFIAVRMNARALKLCLRERLCSQKFELDRIKRSYRNHVNECKVHHHLEDSMKHHNPSIQKLARDYNNLCDVMLWLKSQRKAPLGSVCLSKIVMKGLFALDVDNEIWQDVGLEDSLDGAMTDPPLWLCDNLVRSGIRARLELDRCIEEEEHIKHERKVLQIWYSEEWNVTCSTYDNTASHHVLDSLELCYQLQLRKDELLHVLSIWKKSLQSLRVDTVIPAWGPTDDEITAAQISQVTSHLYDDYNDMEEFRPSIGVNELNPSDVESLNEDLIDTLEAIDLADAFRGEDFDKHPVSICGSPPLALFIAWMSEQMLWDSHVRF</sequence>
<dbReference type="InParanoid" id="B0D309"/>
<dbReference type="OrthoDB" id="3364670at2759"/>
<evidence type="ECO:0000313" key="3">
    <source>
        <dbReference type="Proteomes" id="UP000001194"/>
    </source>
</evidence>
<dbReference type="AlphaFoldDB" id="B0D309"/>
<dbReference type="PANTHER" id="PTHR33096">
    <property type="entry name" value="CXC2 DOMAIN-CONTAINING PROTEIN"/>
    <property type="match status" value="1"/>
</dbReference>
<keyword evidence="3" id="KW-1185">Reference proteome</keyword>
<dbReference type="Proteomes" id="UP000001194">
    <property type="component" value="Unassembled WGS sequence"/>
</dbReference>
<feature type="chain" id="PRO_5002748842" evidence="1">
    <location>
        <begin position="18"/>
        <end position="542"/>
    </location>
</feature>
<gene>
    <name evidence="2" type="ORF">LACBIDRAFT_324780</name>
</gene>
<dbReference type="InterPro" id="IPR040521">
    <property type="entry name" value="KDZ"/>
</dbReference>
<reference evidence="2 3" key="1">
    <citation type="journal article" date="2008" name="Nature">
        <title>The genome of Laccaria bicolor provides insights into mycorrhizal symbiosis.</title>
        <authorList>
            <person name="Martin F."/>
            <person name="Aerts A."/>
            <person name="Ahren D."/>
            <person name="Brun A."/>
            <person name="Danchin E.G.J."/>
            <person name="Duchaussoy F."/>
            <person name="Gibon J."/>
            <person name="Kohler A."/>
            <person name="Lindquist E."/>
            <person name="Pereda V."/>
            <person name="Salamov A."/>
            <person name="Shapiro H.J."/>
            <person name="Wuyts J."/>
            <person name="Blaudez D."/>
            <person name="Buee M."/>
            <person name="Brokstein P."/>
            <person name="Canbaeck B."/>
            <person name="Cohen D."/>
            <person name="Courty P.E."/>
            <person name="Coutinho P.M."/>
            <person name="Delaruelle C."/>
            <person name="Detter J.C."/>
            <person name="Deveau A."/>
            <person name="DiFazio S."/>
            <person name="Duplessis S."/>
            <person name="Fraissinet-Tachet L."/>
            <person name="Lucic E."/>
            <person name="Frey-Klett P."/>
            <person name="Fourrey C."/>
            <person name="Feussner I."/>
            <person name="Gay G."/>
            <person name="Grimwood J."/>
            <person name="Hoegger P.J."/>
            <person name="Jain P."/>
            <person name="Kilaru S."/>
            <person name="Labbe J."/>
            <person name="Lin Y.C."/>
            <person name="Legue V."/>
            <person name="Le Tacon F."/>
            <person name="Marmeisse R."/>
            <person name="Melayah D."/>
            <person name="Montanini B."/>
            <person name="Muratet M."/>
            <person name="Nehls U."/>
            <person name="Niculita-Hirzel H."/>
            <person name="Oudot-Le Secq M.P."/>
            <person name="Peter M."/>
            <person name="Quesneville H."/>
            <person name="Rajashekar B."/>
            <person name="Reich M."/>
            <person name="Rouhier N."/>
            <person name="Schmutz J."/>
            <person name="Yin T."/>
            <person name="Chalot M."/>
            <person name="Henrissat B."/>
            <person name="Kuees U."/>
            <person name="Lucas S."/>
            <person name="Van de Peer Y."/>
            <person name="Podila G.K."/>
            <person name="Polle A."/>
            <person name="Pukkila P.J."/>
            <person name="Richardson P.M."/>
            <person name="Rouze P."/>
            <person name="Sanders I.R."/>
            <person name="Stajich J.E."/>
            <person name="Tunlid A."/>
            <person name="Tuskan G."/>
            <person name="Grigoriev I.V."/>
        </authorList>
    </citation>
    <scope>NUCLEOTIDE SEQUENCE [LARGE SCALE GENOMIC DNA]</scope>
    <source>
        <strain evidence="3">S238N-H82 / ATCC MYA-4686</strain>
    </source>
</reference>
<dbReference type="RefSeq" id="XP_001878142.1">
    <property type="nucleotide sequence ID" value="XM_001878107.1"/>
</dbReference>
<evidence type="ECO:0000256" key="1">
    <source>
        <dbReference type="SAM" id="SignalP"/>
    </source>
</evidence>
<organism evidence="3">
    <name type="scientific">Laccaria bicolor (strain S238N-H82 / ATCC MYA-4686)</name>
    <name type="common">Bicoloured deceiver</name>
    <name type="synonym">Laccaria laccata var. bicolor</name>
    <dbReference type="NCBI Taxonomy" id="486041"/>
    <lineage>
        <taxon>Eukaryota</taxon>
        <taxon>Fungi</taxon>
        <taxon>Dikarya</taxon>
        <taxon>Basidiomycota</taxon>
        <taxon>Agaricomycotina</taxon>
        <taxon>Agaricomycetes</taxon>
        <taxon>Agaricomycetidae</taxon>
        <taxon>Agaricales</taxon>
        <taxon>Agaricineae</taxon>
        <taxon>Hydnangiaceae</taxon>
        <taxon>Laccaria</taxon>
    </lineage>
</organism>
<evidence type="ECO:0000313" key="2">
    <source>
        <dbReference type="EMBL" id="EDR10841.1"/>
    </source>
</evidence>
<dbReference type="GeneID" id="6074127"/>
<dbReference type="Pfam" id="PF18758">
    <property type="entry name" value="KDZ"/>
    <property type="match status" value="1"/>
</dbReference>
<dbReference type="EMBL" id="DS547096">
    <property type="protein sequence ID" value="EDR10841.1"/>
    <property type="molecule type" value="Genomic_DNA"/>
</dbReference>
<feature type="signal peptide" evidence="1">
    <location>
        <begin position="1"/>
        <end position="17"/>
    </location>
</feature>